<organism evidence="1 2">
    <name type="scientific">Hymenobacter telluris</name>
    <dbReference type="NCBI Taxonomy" id="2816474"/>
    <lineage>
        <taxon>Bacteria</taxon>
        <taxon>Pseudomonadati</taxon>
        <taxon>Bacteroidota</taxon>
        <taxon>Cytophagia</taxon>
        <taxon>Cytophagales</taxon>
        <taxon>Hymenobacteraceae</taxon>
        <taxon>Hymenobacter</taxon>
    </lineage>
</organism>
<evidence type="ECO:0000313" key="1">
    <source>
        <dbReference type="EMBL" id="MBO0358648.1"/>
    </source>
</evidence>
<dbReference type="AlphaFoldDB" id="A0A939JD86"/>
<comment type="caution">
    <text evidence="1">The sequence shown here is derived from an EMBL/GenBank/DDBJ whole genome shotgun (WGS) entry which is preliminary data.</text>
</comment>
<reference evidence="1" key="1">
    <citation type="submission" date="2021-03" db="EMBL/GenBank/DDBJ databases">
        <authorList>
            <person name="Kim M.K."/>
        </authorList>
    </citation>
    <scope>NUCLEOTIDE SEQUENCE</scope>
    <source>
        <strain evidence="1">BT186</strain>
    </source>
</reference>
<accession>A0A939JD86</accession>
<dbReference type="RefSeq" id="WP_206984574.1">
    <property type="nucleotide sequence ID" value="NZ_JAFLQZ010000006.1"/>
</dbReference>
<keyword evidence="2" id="KW-1185">Reference proteome</keyword>
<evidence type="ECO:0000313" key="2">
    <source>
        <dbReference type="Proteomes" id="UP000664144"/>
    </source>
</evidence>
<proteinExistence type="predicted"/>
<protein>
    <submittedName>
        <fullName evidence="1">Uncharacterized protein</fullName>
    </submittedName>
</protein>
<dbReference type="Proteomes" id="UP000664144">
    <property type="component" value="Unassembled WGS sequence"/>
</dbReference>
<sequence>MTAYSNYINNRRTTMTCTTCNDDGVYRDARYRLWACDDCAPAGNKHWRGGITTKEANASIFDEETKDRGYDFSRVLTMRNVISKIGTFSANAIDQVPPYASAGVLAMTRYAVKQRRKAVA</sequence>
<dbReference type="EMBL" id="JAFLQZ010000006">
    <property type="protein sequence ID" value="MBO0358648.1"/>
    <property type="molecule type" value="Genomic_DNA"/>
</dbReference>
<gene>
    <name evidence="1" type="ORF">J0X19_11885</name>
</gene>
<name>A0A939JD86_9BACT</name>